<keyword evidence="7" id="KW-1185">Reference proteome</keyword>
<dbReference type="InterPro" id="IPR029053">
    <property type="entry name" value="Viral_coat"/>
</dbReference>
<evidence type="ECO:0000256" key="1">
    <source>
        <dbReference type="ARBA" id="ARBA00004328"/>
    </source>
</evidence>
<dbReference type="Pfam" id="PF11729">
    <property type="entry name" value="Capsid-VNN"/>
    <property type="match status" value="1"/>
</dbReference>
<evidence type="ECO:0000256" key="2">
    <source>
        <dbReference type="ARBA" id="ARBA00008815"/>
    </source>
</evidence>
<dbReference type="InterPro" id="IPR024292">
    <property type="entry name" value="Nodavirus_capsid"/>
</dbReference>
<feature type="region of interest" description="Disordered" evidence="5">
    <location>
        <begin position="1"/>
        <end position="45"/>
    </location>
</feature>
<dbReference type="OrthoDB" id="5675at10239"/>
<dbReference type="Gene3D" id="2.60.120.20">
    <property type="match status" value="1"/>
</dbReference>
<evidence type="ECO:0000313" key="6">
    <source>
        <dbReference type="EMBL" id="ABY87295.1"/>
    </source>
</evidence>
<comment type="subcellular location">
    <subcellularLocation>
        <location evidence="1">Virion</location>
    </subcellularLocation>
</comment>
<keyword evidence="4" id="KW-0946">Virion</keyword>
<dbReference type="RefSeq" id="YP_003288761.1">
    <property type="nucleotide sequence ID" value="NC_013461.1"/>
</dbReference>
<dbReference type="GeneID" id="11273142"/>
<dbReference type="Proteomes" id="UP000112837">
    <property type="component" value="Genome"/>
</dbReference>
<dbReference type="SMR" id="D0PQF5"/>
<evidence type="ECO:0000256" key="4">
    <source>
        <dbReference type="ARBA" id="ARBA00022844"/>
    </source>
</evidence>
<dbReference type="EMBL" id="EU236149">
    <property type="protein sequence ID" value="ABY87295.1"/>
    <property type="molecule type" value="Genomic_RNA"/>
</dbReference>
<evidence type="ECO:0000256" key="3">
    <source>
        <dbReference type="ARBA" id="ARBA00019859"/>
    </source>
</evidence>
<dbReference type="SUPFAM" id="SSF88633">
    <property type="entry name" value="Positive stranded ssRNA viruses"/>
    <property type="match status" value="1"/>
</dbReference>
<evidence type="ECO:0000256" key="5">
    <source>
        <dbReference type="SAM" id="MobiDB-lite"/>
    </source>
</evidence>
<protein>
    <recommendedName>
        <fullName evidence="3">Capsid protein alpha</fullName>
    </recommendedName>
</protein>
<keyword evidence="6" id="KW-0167">Capsid protein</keyword>
<evidence type="ECO:0000313" key="7">
    <source>
        <dbReference type="Proteomes" id="UP000112837"/>
    </source>
</evidence>
<proteinExistence type="inferred from homology"/>
<comment type="similarity">
    <text evidence="2">Belongs to the peptidase A6 family.</text>
</comment>
<feature type="compositionally biased region" description="Basic residues" evidence="5">
    <location>
        <begin position="22"/>
        <end position="32"/>
    </location>
</feature>
<reference evidence="6 7" key="1">
    <citation type="submission" date="2007-10" db="EMBL/GenBank/DDBJ databases">
        <title>Comparison among the complete genomes of the four types of Betanodaviruses.</title>
        <authorList>
            <person name="Okinaka Y."/>
        </authorList>
    </citation>
    <scope>NUCLEOTIDE SEQUENCE [LARGE SCALE GENOMIC DNA]</scope>
    <source>
        <strain evidence="6">TPKag93</strain>
    </source>
</reference>
<organism evidence="6 7">
    <name type="scientific">Tiger puffer nervous necrosis virus</name>
    <dbReference type="NCBI Taxonomy" id="43764"/>
    <lineage>
        <taxon>Viruses</taxon>
        <taxon>Riboviria</taxon>
        <taxon>Orthornavirae</taxon>
        <taxon>Kitrinoviricota</taxon>
        <taxon>Magsaviricetes</taxon>
        <taxon>Nodamuvirales</taxon>
        <taxon>Nodaviridae</taxon>
        <taxon>Betanodavirus</taxon>
        <taxon>Betanodavirus takifugui</taxon>
    </lineage>
</organism>
<dbReference type="GO" id="GO:0019028">
    <property type="term" value="C:viral capsid"/>
    <property type="evidence" value="ECO:0007669"/>
    <property type="project" value="UniProtKB-KW"/>
</dbReference>
<dbReference type="KEGG" id="vg:11273142"/>
<name>D0PQF5_9VIRU</name>
<sequence>MVRKGDKKLAKQATTKAANPQPRRRVNNRRLGSKGDAPLSKASTITGFGRPTNDVHLSGMSRIAQAVLTAGTGTDGYVVVNEIIVPELLPRLGHAARIFQRYIVETLEFDIQPMCPANTGGGYVAGFLPDPADNDHTFDAIQATRGAVVAKWWESRTVRPQYARTLLWTSTGKEQRLTSPGRLILLCVGSNTDVVNVSVLCRWSVRLSVPSLETPEETFAPITSQGPLYNDSITTATSGFRSILLGSGQLDIAPPGTVYSIDRPLSIDYNLGVGDVDRAVYWHLLKKKGDPNNPAGFLDWGLWDDFNKVFTTGVAYYSDQQPRQILLPVGTVFTKVAPEN</sequence>
<accession>D0PQF5</accession>